<dbReference type="InterPro" id="IPR016032">
    <property type="entry name" value="Sig_transdc_resp-reg_C-effctor"/>
</dbReference>
<protein>
    <submittedName>
        <fullName evidence="2">Helix-turn-helix domain-containing protein</fullName>
    </submittedName>
</protein>
<feature type="domain" description="HTH luxR-type" evidence="1">
    <location>
        <begin position="277"/>
        <end position="324"/>
    </location>
</feature>
<dbReference type="Gene3D" id="1.10.10.10">
    <property type="entry name" value="Winged helix-like DNA-binding domain superfamily/Winged helix DNA-binding domain"/>
    <property type="match status" value="1"/>
</dbReference>
<dbReference type="SUPFAM" id="SSF46894">
    <property type="entry name" value="C-terminal effector domain of the bipartite response regulators"/>
    <property type="match status" value="1"/>
</dbReference>
<keyword evidence="3" id="KW-1185">Reference proteome</keyword>
<comment type="caution">
    <text evidence="2">The sequence shown here is derived from an EMBL/GenBank/DDBJ whole genome shotgun (WGS) entry which is preliminary data.</text>
</comment>
<dbReference type="RefSeq" id="WP_300952589.1">
    <property type="nucleotide sequence ID" value="NZ_JAUHJQ010000003.1"/>
</dbReference>
<accession>A0ABT8FFL7</accession>
<dbReference type="Pfam" id="PF13384">
    <property type="entry name" value="HTH_23"/>
    <property type="match status" value="1"/>
</dbReference>
<name>A0ABT8FFL7_9ACTN</name>
<dbReference type="Proteomes" id="UP001168620">
    <property type="component" value="Unassembled WGS sequence"/>
</dbReference>
<evidence type="ECO:0000313" key="2">
    <source>
        <dbReference type="EMBL" id="MDN4173482.1"/>
    </source>
</evidence>
<evidence type="ECO:0000313" key="3">
    <source>
        <dbReference type="Proteomes" id="UP001168620"/>
    </source>
</evidence>
<dbReference type="InterPro" id="IPR000792">
    <property type="entry name" value="Tscrpt_reg_LuxR_C"/>
</dbReference>
<gene>
    <name evidence="2" type="ORF">QWY28_11045</name>
</gene>
<dbReference type="SMART" id="SM00421">
    <property type="entry name" value="HTH_LUXR"/>
    <property type="match status" value="1"/>
</dbReference>
<evidence type="ECO:0000259" key="1">
    <source>
        <dbReference type="SMART" id="SM00421"/>
    </source>
</evidence>
<proteinExistence type="predicted"/>
<sequence>MAGSRVPATLLEALGLGDDDDHFYEKVRAQSGREVVSVAAALMRTPVELMRDLQPFVEHGIVQVRDDRVFVDSPTEAVVRVLTETAATAARAHARLSDLAAAVPLLAGRGARPLPGDVDVRPLDGEVTSGGRPVELLRGLVERGRGEIRWLRPDPFRGPEEDAMVEVIAKAVAQGRRSRAIYPVRSLTDSRESLARRVRIGEEVRVLPQLPTRMLIVGSTHAVVPEPLGSADEPRSLVRERGLVQAMTLWFEAMWDRALPVPELEHGDARPDLRRFLIQQLAEGAQDEQIARRLGVSLRTVRRRVADLLTELGADTRFQAGAEAVRRGWL</sequence>
<organism evidence="2 3">
    <name type="scientific">Nocardioides oceani</name>
    <dbReference type="NCBI Taxonomy" id="3058369"/>
    <lineage>
        <taxon>Bacteria</taxon>
        <taxon>Bacillati</taxon>
        <taxon>Actinomycetota</taxon>
        <taxon>Actinomycetes</taxon>
        <taxon>Propionibacteriales</taxon>
        <taxon>Nocardioidaceae</taxon>
        <taxon>Nocardioides</taxon>
    </lineage>
</organism>
<reference evidence="2" key="1">
    <citation type="submission" date="2023-06" db="EMBL/GenBank/DDBJ databases">
        <title>Draft genome sequence of Nocardioides sp. SOB77.</title>
        <authorList>
            <person name="Zhang G."/>
        </authorList>
    </citation>
    <scope>NUCLEOTIDE SEQUENCE</scope>
    <source>
        <strain evidence="2">SOB77</strain>
    </source>
</reference>
<dbReference type="EMBL" id="JAUHJQ010000003">
    <property type="protein sequence ID" value="MDN4173482.1"/>
    <property type="molecule type" value="Genomic_DNA"/>
</dbReference>
<dbReference type="InterPro" id="IPR036388">
    <property type="entry name" value="WH-like_DNA-bd_sf"/>
</dbReference>